<evidence type="ECO:0000313" key="1">
    <source>
        <dbReference type="EMBL" id="AEO61223.1"/>
    </source>
</evidence>
<evidence type="ECO:0000313" key="2">
    <source>
        <dbReference type="Proteomes" id="UP000007322"/>
    </source>
</evidence>
<dbReference type="EMBL" id="CP003007">
    <property type="protein sequence ID" value="AEO61223.1"/>
    <property type="molecule type" value="Genomic_DNA"/>
</dbReference>
<dbReference type="RefSeq" id="XP_003666468.1">
    <property type="nucleotide sequence ID" value="XM_003666420.1"/>
</dbReference>
<accession>G2QMP3</accession>
<dbReference type="Proteomes" id="UP000007322">
    <property type="component" value="Chromosome 6"/>
</dbReference>
<dbReference type="InParanoid" id="G2QMP3"/>
<gene>
    <name evidence="1" type="ORF">MYCTH_90614</name>
</gene>
<dbReference type="GeneID" id="11506346"/>
<dbReference type="HOGENOM" id="CLU_1732741_0_0_1"/>
<proteinExistence type="predicted"/>
<dbReference type="AlphaFoldDB" id="G2QMP3"/>
<keyword evidence="2" id="KW-1185">Reference proteome</keyword>
<dbReference type="VEuPathDB" id="FungiDB:MYCTH_90614"/>
<sequence>MHTAGLQPEKCGFSVCPNLDHSREAFPNNNFSGGTKTRSQRSWGRCAVYLPEINLYEELQDLMGINTMNGLGFVARGPAAGRTLGFSDVPQGPSTMPSRQTRGKHCVAEVLQSYEKRSCDIPFNLPESAFTADNAASGFATLNDFKEANVW</sequence>
<reference evidence="1 2" key="1">
    <citation type="journal article" date="2011" name="Nat. Biotechnol.">
        <title>Comparative genomic analysis of the thermophilic biomass-degrading fungi Myceliophthora thermophila and Thielavia terrestris.</title>
        <authorList>
            <person name="Berka R.M."/>
            <person name="Grigoriev I.V."/>
            <person name="Otillar R."/>
            <person name="Salamov A."/>
            <person name="Grimwood J."/>
            <person name="Reid I."/>
            <person name="Ishmael N."/>
            <person name="John T."/>
            <person name="Darmond C."/>
            <person name="Moisan M.-C."/>
            <person name="Henrissat B."/>
            <person name="Coutinho P.M."/>
            <person name="Lombard V."/>
            <person name="Natvig D.O."/>
            <person name="Lindquist E."/>
            <person name="Schmutz J."/>
            <person name="Lucas S."/>
            <person name="Harris P."/>
            <person name="Powlowski J."/>
            <person name="Bellemare A."/>
            <person name="Taylor D."/>
            <person name="Butler G."/>
            <person name="de Vries R.P."/>
            <person name="Allijn I.E."/>
            <person name="van den Brink J."/>
            <person name="Ushinsky S."/>
            <person name="Storms R."/>
            <person name="Powell A.J."/>
            <person name="Paulsen I.T."/>
            <person name="Elbourne L.D.H."/>
            <person name="Baker S.E."/>
            <person name="Magnuson J."/>
            <person name="LaBoissiere S."/>
            <person name="Clutterbuck A.J."/>
            <person name="Martinez D."/>
            <person name="Wogulis M."/>
            <person name="de Leon A.L."/>
            <person name="Rey M.W."/>
            <person name="Tsang A."/>
        </authorList>
    </citation>
    <scope>NUCLEOTIDE SEQUENCE [LARGE SCALE GENOMIC DNA]</scope>
    <source>
        <strain evidence="2">ATCC 42464 / BCRC 31852 / DSM 1799</strain>
    </source>
</reference>
<name>G2QMP3_THET4</name>
<dbReference type="OrthoDB" id="6161812at2759"/>
<protein>
    <submittedName>
        <fullName evidence="1">Uncharacterized protein</fullName>
    </submittedName>
</protein>
<dbReference type="KEGG" id="mtm:MYCTH_90614"/>
<organism evidence="1 2">
    <name type="scientific">Thermothelomyces thermophilus (strain ATCC 42464 / BCRC 31852 / DSM 1799)</name>
    <name type="common">Sporotrichum thermophile</name>
    <dbReference type="NCBI Taxonomy" id="573729"/>
    <lineage>
        <taxon>Eukaryota</taxon>
        <taxon>Fungi</taxon>
        <taxon>Dikarya</taxon>
        <taxon>Ascomycota</taxon>
        <taxon>Pezizomycotina</taxon>
        <taxon>Sordariomycetes</taxon>
        <taxon>Sordariomycetidae</taxon>
        <taxon>Sordariales</taxon>
        <taxon>Chaetomiaceae</taxon>
        <taxon>Thermothelomyces</taxon>
    </lineage>
</organism>